<feature type="non-terminal residue" evidence="8">
    <location>
        <position position="1"/>
    </location>
</feature>
<dbReference type="SUPFAM" id="SSF50494">
    <property type="entry name" value="Trypsin-like serine proteases"/>
    <property type="match status" value="1"/>
</dbReference>
<dbReference type="InterPro" id="IPR050430">
    <property type="entry name" value="Peptidase_S1"/>
</dbReference>
<feature type="signal peptide" evidence="6">
    <location>
        <begin position="1"/>
        <end position="35"/>
    </location>
</feature>
<organism evidence="8">
    <name type="scientific">Bactrocera dorsalis</name>
    <name type="common">Oriental fruit fly</name>
    <name type="synonym">Dacus dorsalis</name>
    <dbReference type="NCBI Taxonomy" id="27457"/>
    <lineage>
        <taxon>Eukaryota</taxon>
        <taxon>Metazoa</taxon>
        <taxon>Ecdysozoa</taxon>
        <taxon>Arthropoda</taxon>
        <taxon>Hexapoda</taxon>
        <taxon>Insecta</taxon>
        <taxon>Pterygota</taxon>
        <taxon>Neoptera</taxon>
        <taxon>Endopterygota</taxon>
        <taxon>Diptera</taxon>
        <taxon>Brachycera</taxon>
        <taxon>Muscomorpha</taxon>
        <taxon>Tephritoidea</taxon>
        <taxon>Tephritidae</taxon>
        <taxon>Bactrocera</taxon>
        <taxon>Bactrocera</taxon>
    </lineage>
</organism>
<dbReference type="InterPro" id="IPR001314">
    <property type="entry name" value="Peptidase_S1A"/>
</dbReference>
<evidence type="ECO:0000256" key="3">
    <source>
        <dbReference type="ARBA" id="ARBA00022801"/>
    </source>
</evidence>
<reference evidence="8" key="1">
    <citation type="journal article" date="2014" name="BMC Genomics">
        <title>Characterizing the developmental transcriptome of the oriental fruit fly, Bactrocera dorsalis (Diptera: Tephritidae) through comparative genomic analysis with Drosophila melanogaster utilizing modENCODE datasets.</title>
        <authorList>
            <person name="Geib S.M."/>
            <person name="Calla B."/>
            <person name="Hall B."/>
            <person name="Hou S."/>
            <person name="Manoukis N.C."/>
        </authorList>
    </citation>
    <scope>NUCLEOTIDE SEQUENCE</scope>
    <source>
        <strain evidence="8">Punador</strain>
    </source>
</reference>
<dbReference type="PRINTS" id="PR00722">
    <property type="entry name" value="CHYMOTRYPSIN"/>
</dbReference>
<dbReference type="GO" id="GO:0006508">
    <property type="term" value="P:proteolysis"/>
    <property type="evidence" value="ECO:0007669"/>
    <property type="project" value="UniProtKB-KW"/>
</dbReference>
<dbReference type="Gene3D" id="2.40.10.10">
    <property type="entry name" value="Trypsin-like serine proteases"/>
    <property type="match status" value="1"/>
</dbReference>
<evidence type="ECO:0000259" key="7">
    <source>
        <dbReference type="PROSITE" id="PS50240"/>
    </source>
</evidence>
<keyword evidence="3" id="KW-0378">Hydrolase</keyword>
<comment type="similarity">
    <text evidence="1">Belongs to the peptidase S1 family.</text>
</comment>
<keyword evidence="6" id="KW-0732">Signal</keyword>
<dbReference type="OrthoDB" id="8440449at2759"/>
<evidence type="ECO:0000256" key="5">
    <source>
        <dbReference type="ARBA" id="ARBA00023157"/>
    </source>
</evidence>
<sequence>RCSLRLLQVKIMNCRIFYGKLLVVLALLVAETVQSDDDAAAEPTTPELVPTPRILSGSDALPGQFPYVVSVRVGGQHICGGTIISQKSVLTAAQCVYSLLPHFLMVQAGSVNRTAGGVVVNVTQVLSHPNFLDYNNDIAILKLETALQYNNLIQPIPVATNDVPDGVGVNIAGWGRSGEHNVQPEILKYSRSLRTISNDECAHDIGTVSPSILCLAKNSGNGICGGDAGGPAVYKGVLVGIASYHLSVCGASTPDGYTKISYYKDWIAENSCSGVKM</sequence>
<evidence type="ECO:0000256" key="2">
    <source>
        <dbReference type="ARBA" id="ARBA00022670"/>
    </source>
</evidence>
<dbReference type="AlphaFoldDB" id="A0A034WKK6"/>
<keyword evidence="2" id="KW-0645">Protease</keyword>
<accession>A0A034WKK6</accession>
<dbReference type="InterPro" id="IPR009003">
    <property type="entry name" value="Peptidase_S1_PA"/>
</dbReference>
<dbReference type="PROSITE" id="PS50240">
    <property type="entry name" value="TRYPSIN_DOM"/>
    <property type="match status" value="1"/>
</dbReference>
<evidence type="ECO:0000256" key="4">
    <source>
        <dbReference type="ARBA" id="ARBA00022825"/>
    </source>
</evidence>
<dbReference type="PANTHER" id="PTHR24276">
    <property type="entry name" value="POLYSERASE-RELATED"/>
    <property type="match status" value="1"/>
</dbReference>
<keyword evidence="5" id="KW-1015">Disulfide bond</keyword>
<dbReference type="EMBL" id="GAKP01004060">
    <property type="protein sequence ID" value="JAC54892.1"/>
    <property type="molecule type" value="Transcribed_RNA"/>
</dbReference>
<evidence type="ECO:0000313" key="8">
    <source>
        <dbReference type="EMBL" id="JAC54892.1"/>
    </source>
</evidence>
<feature type="domain" description="Peptidase S1" evidence="7">
    <location>
        <begin position="54"/>
        <end position="272"/>
    </location>
</feature>
<dbReference type="SMART" id="SM00020">
    <property type="entry name" value="Tryp_SPc"/>
    <property type="match status" value="1"/>
</dbReference>
<dbReference type="CDD" id="cd00190">
    <property type="entry name" value="Tryp_SPc"/>
    <property type="match status" value="1"/>
</dbReference>
<name>A0A034WKK6_BACDO</name>
<keyword evidence="4" id="KW-0720">Serine protease</keyword>
<dbReference type="PANTHER" id="PTHR24276:SF98">
    <property type="entry name" value="FI18310P1-RELATED"/>
    <property type="match status" value="1"/>
</dbReference>
<dbReference type="Pfam" id="PF00089">
    <property type="entry name" value="Trypsin"/>
    <property type="match status" value="1"/>
</dbReference>
<dbReference type="InterPro" id="IPR001254">
    <property type="entry name" value="Trypsin_dom"/>
</dbReference>
<dbReference type="FunFam" id="2.40.10.10:FF:000034">
    <property type="entry name" value="Eupolytin"/>
    <property type="match status" value="1"/>
</dbReference>
<dbReference type="InterPro" id="IPR043504">
    <property type="entry name" value="Peptidase_S1_PA_chymotrypsin"/>
</dbReference>
<proteinExistence type="inferred from homology"/>
<evidence type="ECO:0000256" key="6">
    <source>
        <dbReference type="SAM" id="SignalP"/>
    </source>
</evidence>
<feature type="chain" id="PRO_5001562602" evidence="6">
    <location>
        <begin position="36"/>
        <end position="277"/>
    </location>
</feature>
<protein>
    <submittedName>
        <fullName evidence="8">Chymotrypsin-2</fullName>
    </submittedName>
</protein>
<gene>
    <name evidence="8" type="primary">CTR2</name>
</gene>
<dbReference type="GO" id="GO:0004252">
    <property type="term" value="F:serine-type endopeptidase activity"/>
    <property type="evidence" value="ECO:0007669"/>
    <property type="project" value="InterPro"/>
</dbReference>
<evidence type="ECO:0000256" key="1">
    <source>
        <dbReference type="ARBA" id="ARBA00007664"/>
    </source>
</evidence>